<dbReference type="GO" id="GO:0015031">
    <property type="term" value="P:protein transport"/>
    <property type="evidence" value="ECO:0007669"/>
    <property type="project" value="UniProtKB-KW"/>
</dbReference>
<organism evidence="12 13">
    <name type="scientific">Candidatus Sulfomarinibacter kjeldsenii</name>
    <dbReference type="NCBI Taxonomy" id="2885994"/>
    <lineage>
        <taxon>Bacteria</taxon>
        <taxon>Pseudomonadati</taxon>
        <taxon>Acidobacteriota</taxon>
        <taxon>Thermoanaerobaculia</taxon>
        <taxon>Thermoanaerobaculales</taxon>
        <taxon>Candidatus Sulfomarinibacteraceae</taxon>
        <taxon>Candidatus Sulfomarinibacter</taxon>
    </lineage>
</organism>
<dbReference type="NCBIfam" id="TIGR00739">
    <property type="entry name" value="yajC"/>
    <property type="match status" value="1"/>
</dbReference>
<evidence type="ECO:0000256" key="3">
    <source>
        <dbReference type="ARBA" id="ARBA00014962"/>
    </source>
</evidence>
<evidence type="ECO:0000256" key="7">
    <source>
        <dbReference type="ARBA" id="ARBA00022927"/>
    </source>
</evidence>
<comment type="subcellular location">
    <subcellularLocation>
        <location evidence="1">Cell membrane</location>
        <topology evidence="1">Single-pass membrane protein</topology>
    </subcellularLocation>
</comment>
<dbReference type="EMBL" id="JACXWA010000050">
    <property type="protein sequence ID" value="MBD3870284.1"/>
    <property type="molecule type" value="Genomic_DNA"/>
</dbReference>
<evidence type="ECO:0000313" key="12">
    <source>
        <dbReference type="EMBL" id="MBD3870284.1"/>
    </source>
</evidence>
<keyword evidence="4" id="KW-0813">Transport</keyword>
<comment type="caution">
    <text evidence="12">The sequence shown here is derived from an EMBL/GenBank/DDBJ whole genome shotgun (WGS) entry which is preliminary data.</text>
</comment>
<keyword evidence="5" id="KW-1003">Cell membrane</keyword>
<evidence type="ECO:0000313" key="13">
    <source>
        <dbReference type="Proteomes" id="UP000598633"/>
    </source>
</evidence>
<feature type="transmembrane region" description="Helical" evidence="11">
    <location>
        <begin position="12"/>
        <end position="31"/>
    </location>
</feature>
<evidence type="ECO:0000256" key="2">
    <source>
        <dbReference type="ARBA" id="ARBA00006742"/>
    </source>
</evidence>
<evidence type="ECO:0000256" key="4">
    <source>
        <dbReference type="ARBA" id="ARBA00022448"/>
    </source>
</evidence>
<accession>A0A8J6Y8A7</accession>
<comment type="similarity">
    <text evidence="2">Belongs to the YajC family.</text>
</comment>
<proteinExistence type="inferred from homology"/>
<dbReference type="GO" id="GO:0005886">
    <property type="term" value="C:plasma membrane"/>
    <property type="evidence" value="ECO:0007669"/>
    <property type="project" value="UniProtKB-SubCell"/>
</dbReference>
<evidence type="ECO:0000256" key="8">
    <source>
        <dbReference type="ARBA" id="ARBA00022989"/>
    </source>
</evidence>
<dbReference type="PANTHER" id="PTHR33909">
    <property type="entry name" value="SEC TRANSLOCON ACCESSORY COMPLEX SUBUNIT YAJC"/>
    <property type="match status" value="1"/>
</dbReference>
<dbReference type="Pfam" id="PF02699">
    <property type="entry name" value="YajC"/>
    <property type="match status" value="1"/>
</dbReference>
<evidence type="ECO:0000256" key="9">
    <source>
        <dbReference type="ARBA" id="ARBA00023010"/>
    </source>
</evidence>
<reference evidence="12 13" key="1">
    <citation type="submission" date="2020-08" db="EMBL/GenBank/DDBJ databases">
        <title>Acidobacteriota in marine sediments use diverse sulfur dissimilation pathways.</title>
        <authorList>
            <person name="Wasmund K."/>
        </authorList>
    </citation>
    <scope>NUCLEOTIDE SEQUENCE [LARGE SCALE GENOMIC DNA]</scope>
    <source>
        <strain evidence="12">MAG AM3-A</strain>
    </source>
</reference>
<dbReference type="Proteomes" id="UP000598633">
    <property type="component" value="Unassembled WGS sequence"/>
</dbReference>
<evidence type="ECO:0000256" key="1">
    <source>
        <dbReference type="ARBA" id="ARBA00004162"/>
    </source>
</evidence>
<gene>
    <name evidence="12" type="primary">yajC</name>
    <name evidence="12" type="ORF">IFJ97_02855</name>
</gene>
<sequence>MEAGAGGGPLSMVMMFALIFGVFYFLVIMPGKKQQKKKDAMIGALKKGDKVVTSGGIYGTVAAVEDQALLLKISENTKIRIAKSAIGGPVGADDGTS</sequence>
<evidence type="ECO:0000256" key="10">
    <source>
        <dbReference type="ARBA" id="ARBA00023136"/>
    </source>
</evidence>
<dbReference type="InterPro" id="IPR003849">
    <property type="entry name" value="Preprotein_translocase_YajC"/>
</dbReference>
<protein>
    <recommendedName>
        <fullName evidence="3">Sec translocon accessory complex subunit YajC</fullName>
    </recommendedName>
</protein>
<evidence type="ECO:0000256" key="5">
    <source>
        <dbReference type="ARBA" id="ARBA00022475"/>
    </source>
</evidence>
<evidence type="ECO:0000256" key="6">
    <source>
        <dbReference type="ARBA" id="ARBA00022692"/>
    </source>
</evidence>
<keyword evidence="9" id="KW-0811">Translocation</keyword>
<dbReference type="AlphaFoldDB" id="A0A8J6Y8A7"/>
<keyword evidence="7" id="KW-0653">Protein transport</keyword>
<dbReference type="PRINTS" id="PR01853">
    <property type="entry name" value="YAJCTRNLCASE"/>
</dbReference>
<dbReference type="SMART" id="SM01323">
    <property type="entry name" value="YajC"/>
    <property type="match status" value="1"/>
</dbReference>
<keyword evidence="8 11" id="KW-1133">Transmembrane helix</keyword>
<evidence type="ECO:0000256" key="11">
    <source>
        <dbReference type="SAM" id="Phobius"/>
    </source>
</evidence>
<keyword evidence="10 11" id="KW-0472">Membrane</keyword>
<dbReference type="PANTHER" id="PTHR33909:SF1">
    <property type="entry name" value="SEC TRANSLOCON ACCESSORY COMPLEX SUBUNIT YAJC"/>
    <property type="match status" value="1"/>
</dbReference>
<name>A0A8J6Y8A7_9BACT</name>
<keyword evidence="6 11" id="KW-0812">Transmembrane</keyword>